<dbReference type="STRING" id="873449.STRCR_1037"/>
<dbReference type="Gene3D" id="3.40.630.30">
    <property type="match status" value="1"/>
</dbReference>
<dbReference type="Pfam" id="PF00583">
    <property type="entry name" value="Acetyltransf_1"/>
    <property type="match status" value="1"/>
</dbReference>
<evidence type="ECO:0000259" key="1">
    <source>
        <dbReference type="PROSITE" id="PS51186"/>
    </source>
</evidence>
<evidence type="ECO:0000313" key="2">
    <source>
        <dbReference type="EMBL" id="EHI74220.1"/>
    </source>
</evidence>
<dbReference type="CDD" id="cd04301">
    <property type="entry name" value="NAT_SF"/>
    <property type="match status" value="1"/>
</dbReference>
<dbReference type="AlphaFoldDB" id="G5JT69"/>
<gene>
    <name evidence="2" type="ORF">STRCR_1037</name>
</gene>
<organism evidence="2 3">
    <name type="scientific">Streptococcus criceti HS-6</name>
    <dbReference type="NCBI Taxonomy" id="873449"/>
    <lineage>
        <taxon>Bacteria</taxon>
        <taxon>Bacillati</taxon>
        <taxon>Bacillota</taxon>
        <taxon>Bacilli</taxon>
        <taxon>Lactobacillales</taxon>
        <taxon>Streptococcaceae</taxon>
        <taxon>Streptococcus</taxon>
    </lineage>
</organism>
<keyword evidence="3" id="KW-1185">Reference proteome</keyword>
<dbReference type="Proteomes" id="UP000004322">
    <property type="component" value="Unassembled WGS sequence"/>
</dbReference>
<dbReference type="GO" id="GO:0016747">
    <property type="term" value="F:acyltransferase activity, transferring groups other than amino-acyl groups"/>
    <property type="evidence" value="ECO:0007669"/>
    <property type="project" value="InterPro"/>
</dbReference>
<dbReference type="PROSITE" id="PS51186">
    <property type="entry name" value="GNAT"/>
    <property type="match status" value="1"/>
</dbReference>
<dbReference type="InterPro" id="IPR016181">
    <property type="entry name" value="Acyl_CoA_acyltransferase"/>
</dbReference>
<name>G5JT69_STRCG</name>
<dbReference type="SUPFAM" id="SSF55729">
    <property type="entry name" value="Acyl-CoA N-acyltransferases (Nat)"/>
    <property type="match status" value="1"/>
</dbReference>
<protein>
    <recommendedName>
        <fullName evidence="1">N-acetyltransferase domain-containing protein</fullName>
    </recommendedName>
</protein>
<dbReference type="InterPro" id="IPR000182">
    <property type="entry name" value="GNAT_dom"/>
</dbReference>
<evidence type="ECO:0000313" key="3">
    <source>
        <dbReference type="Proteomes" id="UP000004322"/>
    </source>
</evidence>
<dbReference type="EMBL" id="AEUV02000002">
    <property type="protein sequence ID" value="EHI74220.1"/>
    <property type="molecule type" value="Genomic_DNA"/>
</dbReference>
<comment type="caution">
    <text evidence="2">The sequence shown here is derived from an EMBL/GenBank/DDBJ whole genome shotgun (WGS) entry which is preliminary data.</text>
</comment>
<feature type="domain" description="N-acetyltransferase" evidence="1">
    <location>
        <begin position="1"/>
        <end position="90"/>
    </location>
</feature>
<sequence>MKDFGQSPYDEAMVVESNGKIIGAVWCCIIGDYGHIDDETPSLAMPLLPAYRGQGIGTKLLKTFLKALRMKGYRQISLSVQKDNDACGMY</sequence>
<proteinExistence type="predicted"/>
<reference evidence="2" key="1">
    <citation type="submission" date="2011-07" db="EMBL/GenBank/DDBJ databases">
        <authorList>
            <person name="Stanhope M.J."/>
            <person name="Durkin A.S."/>
            <person name="Hostetler J."/>
            <person name="Kim M."/>
            <person name="Radune D."/>
            <person name="Singh I."/>
            <person name="Town C.D."/>
        </authorList>
    </citation>
    <scope>NUCLEOTIDE SEQUENCE [LARGE SCALE GENOMIC DNA]</scope>
    <source>
        <strain evidence="2">HS-6</strain>
    </source>
</reference>
<accession>G5JT69</accession>
<dbReference type="eggNOG" id="COG0456">
    <property type="taxonomic scope" value="Bacteria"/>
</dbReference>